<protein>
    <recommendedName>
        <fullName evidence="3">DUF488 domain-containing protein</fullName>
    </recommendedName>
</protein>
<reference evidence="1 2" key="1">
    <citation type="submission" date="2019-09" db="EMBL/GenBank/DDBJ databases">
        <title>Complete genome sequence of Sporolactobacillus terrae 70-3.</title>
        <authorList>
            <person name="Tanaka N."/>
            <person name="Shiwa Y."/>
            <person name="Fujita N."/>
            <person name="Tanasupawat S."/>
        </authorList>
    </citation>
    <scope>NUCLEOTIDE SEQUENCE [LARGE SCALE GENOMIC DNA]</scope>
    <source>
        <strain evidence="1 2">70-3</strain>
    </source>
</reference>
<dbReference type="EMBL" id="AP021853">
    <property type="protein sequence ID" value="BBN97695.1"/>
    <property type="molecule type" value="Genomic_DNA"/>
</dbReference>
<dbReference type="InterPro" id="IPR052552">
    <property type="entry name" value="YeaO-like"/>
</dbReference>
<dbReference type="PANTHER" id="PTHR36849">
    <property type="entry name" value="CYTOPLASMIC PROTEIN-RELATED"/>
    <property type="match status" value="1"/>
</dbReference>
<accession>A0A5K7WT75</accession>
<dbReference type="PANTHER" id="PTHR36849:SF1">
    <property type="entry name" value="CYTOPLASMIC PROTEIN"/>
    <property type="match status" value="1"/>
</dbReference>
<name>A0A5K7WT75_9BACL</name>
<evidence type="ECO:0000313" key="1">
    <source>
        <dbReference type="EMBL" id="BBN97695.1"/>
    </source>
</evidence>
<organism evidence="1 2">
    <name type="scientific">Sporolactobacillus terrae</name>
    <dbReference type="NCBI Taxonomy" id="269673"/>
    <lineage>
        <taxon>Bacteria</taxon>
        <taxon>Bacillati</taxon>
        <taxon>Bacillota</taxon>
        <taxon>Bacilli</taxon>
        <taxon>Bacillales</taxon>
        <taxon>Sporolactobacillaceae</taxon>
        <taxon>Sporolactobacillus</taxon>
    </lineage>
</organism>
<evidence type="ECO:0000313" key="2">
    <source>
        <dbReference type="Proteomes" id="UP000326951"/>
    </source>
</evidence>
<dbReference type="Pfam" id="PF22752">
    <property type="entry name" value="DUF488-N3i"/>
    <property type="match status" value="1"/>
</dbReference>
<sequence length="144" mass="17031">MSYRIDTCIRQPILSLQVMHVKRKIKRIYESVQEDDGLRVLVDRLWPRGVSKAKAQLDEWMKNVAPSPELRKQFNHKPERFAAFAQAYWRELSEDAEKQRAARQLLDWNRTQNVTLLYAAKDPDCNHARVLLHYLDEKEAPDQS</sequence>
<dbReference type="Proteomes" id="UP000326951">
    <property type="component" value="Chromosome"/>
</dbReference>
<gene>
    <name evidence="1" type="ORF">St703_04000</name>
</gene>
<proteinExistence type="predicted"/>
<dbReference type="AlphaFoldDB" id="A0A5K7WT75"/>
<evidence type="ECO:0008006" key="3">
    <source>
        <dbReference type="Google" id="ProtNLM"/>
    </source>
</evidence>